<dbReference type="InterPro" id="IPR035906">
    <property type="entry name" value="MetI-like_sf"/>
</dbReference>
<feature type="transmembrane region" description="Helical" evidence="7">
    <location>
        <begin position="288"/>
        <end position="314"/>
    </location>
</feature>
<dbReference type="GO" id="GO:0005886">
    <property type="term" value="C:plasma membrane"/>
    <property type="evidence" value="ECO:0007669"/>
    <property type="project" value="UniProtKB-SubCell"/>
</dbReference>
<keyword evidence="3" id="KW-1003">Cell membrane</keyword>
<organism evidence="9 10">
    <name type="scientific">Aquincola agrisoli</name>
    <dbReference type="NCBI Taxonomy" id="3119538"/>
    <lineage>
        <taxon>Bacteria</taxon>
        <taxon>Pseudomonadati</taxon>
        <taxon>Pseudomonadota</taxon>
        <taxon>Betaproteobacteria</taxon>
        <taxon>Burkholderiales</taxon>
        <taxon>Sphaerotilaceae</taxon>
        <taxon>Aquincola</taxon>
    </lineage>
</organism>
<evidence type="ECO:0000256" key="5">
    <source>
        <dbReference type="ARBA" id="ARBA00022989"/>
    </source>
</evidence>
<protein>
    <submittedName>
        <fullName evidence="9">ABC transporter permease</fullName>
    </submittedName>
</protein>
<accession>A0AAW9QF56</accession>
<evidence type="ECO:0000256" key="6">
    <source>
        <dbReference type="ARBA" id="ARBA00023136"/>
    </source>
</evidence>
<evidence type="ECO:0000256" key="1">
    <source>
        <dbReference type="ARBA" id="ARBA00004651"/>
    </source>
</evidence>
<dbReference type="PROSITE" id="PS50928">
    <property type="entry name" value="ABC_TM1"/>
    <property type="match status" value="1"/>
</dbReference>
<feature type="transmembrane region" description="Helical" evidence="7">
    <location>
        <begin position="20"/>
        <end position="37"/>
    </location>
</feature>
<evidence type="ECO:0000256" key="7">
    <source>
        <dbReference type="RuleBase" id="RU363032"/>
    </source>
</evidence>
<proteinExistence type="inferred from homology"/>
<dbReference type="Gene3D" id="1.10.3720.10">
    <property type="entry name" value="MetI-like"/>
    <property type="match status" value="1"/>
</dbReference>
<dbReference type="Pfam" id="PF00528">
    <property type="entry name" value="BPD_transp_1"/>
    <property type="match status" value="1"/>
</dbReference>
<evidence type="ECO:0000313" key="10">
    <source>
        <dbReference type="Proteomes" id="UP001336250"/>
    </source>
</evidence>
<comment type="caution">
    <text evidence="9">The sequence shown here is derived from an EMBL/GenBank/DDBJ whole genome shotgun (WGS) entry which is preliminary data.</text>
</comment>
<feature type="transmembrane region" description="Helical" evidence="7">
    <location>
        <begin position="116"/>
        <end position="137"/>
    </location>
</feature>
<dbReference type="PANTHER" id="PTHR43163:SF6">
    <property type="entry name" value="DIPEPTIDE TRANSPORT SYSTEM PERMEASE PROTEIN DPPB-RELATED"/>
    <property type="match status" value="1"/>
</dbReference>
<evidence type="ECO:0000256" key="3">
    <source>
        <dbReference type="ARBA" id="ARBA00022475"/>
    </source>
</evidence>
<evidence type="ECO:0000313" key="9">
    <source>
        <dbReference type="EMBL" id="MEF7613240.1"/>
    </source>
</evidence>
<dbReference type="AlphaFoldDB" id="A0AAW9QF56"/>
<dbReference type="Proteomes" id="UP001336250">
    <property type="component" value="Unassembled WGS sequence"/>
</dbReference>
<feature type="domain" description="ABC transmembrane type-1" evidence="8">
    <location>
        <begin position="110"/>
        <end position="311"/>
    </location>
</feature>
<feature type="transmembrane region" description="Helical" evidence="7">
    <location>
        <begin position="149"/>
        <end position="176"/>
    </location>
</feature>
<keyword evidence="10" id="KW-1185">Reference proteome</keyword>
<reference evidence="9 10" key="1">
    <citation type="submission" date="2024-02" db="EMBL/GenBank/DDBJ databases">
        <title>Genome sequence of Aquincola sp. MAHUQ-54.</title>
        <authorList>
            <person name="Huq M.A."/>
        </authorList>
    </citation>
    <scope>NUCLEOTIDE SEQUENCE [LARGE SCALE GENOMIC DNA]</scope>
    <source>
        <strain evidence="9 10">MAHUQ-54</strain>
    </source>
</reference>
<keyword evidence="5 7" id="KW-1133">Transmembrane helix</keyword>
<keyword evidence="4 7" id="KW-0812">Transmembrane</keyword>
<comment type="similarity">
    <text evidence="7">Belongs to the binding-protein-dependent transport system permease family.</text>
</comment>
<sequence>MESMNFSNSRWTAVLARRVFQIVALALVIGTLCFFMVRSLPGDMAMRVAAGRYGYDMVGNAAAAAVTAELGLDRPLWQALLQWWGSIARLDLGHSLVTGNAVWNEVAHQLGATVDLAVTAVFLACLIGLPMGVWAGLHAGGVVDRITLAMAVVLRAMPPFLLSVLLMLVMAVWLGMLPVAGEHEHGGVLLPALTLALGMAAGLARVARSAMREASQSPSYEFARTKGLSDLQALLRHGLRNAGVPVVAYLGVQTVFLLEGALVVETLFAWPGIGHAMVHAVFGRDVPMIQGTALCMGVLFVVFNLLVDAATLAIDPRQRRGAPA</sequence>
<keyword evidence="6 7" id="KW-0472">Membrane</keyword>
<evidence type="ECO:0000259" key="8">
    <source>
        <dbReference type="PROSITE" id="PS50928"/>
    </source>
</evidence>
<comment type="subcellular location">
    <subcellularLocation>
        <location evidence="1 7">Cell membrane</location>
        <topology evidence="1 7">Multi-pass membrane protein</topology>
    </subcellularLocation>
</comment>
<gene>
    <name evidence="9" type="ORF">V4F39_04890</name>
</gene>
<dbReference type="CDD" id="cd06261">
    <property type="entry name" value="TM_PBP2"/>
    <property type="match status" value="1"/>
</dbReference>
<feature type="transmembrane region" description="Helical" evidence="7">
    <location>
        <begin position="188"/>
        <end position="207"/>
    </location>
</feature>
<evidence type="ECO:0000256" key="4">
    <source>
        <dbReference type="ARBA" id="ARBA00022692"/>
    </source>
</evidence>
<dbReference type="InterPro" id="IPR000515">
    <property type="entry name" value="MetI-like"/>
</dbReference>
<dbReference type="PANTHER" id="PTHR43163">
    <property type="entry name" value="DIPEPTIDE TRANSPORT SYSTEM PERMEASE PROTEIN DPPB-RELATED"/>
    <property type="match status" value="1"/>
</dbReference>
<dbReference type="GO" id="GO:0071916">
    <property type="term" value="F:dipeptide transmembrane transporter activity"/>
    <property type="evidence" value="ECO:0007669"/>
    <property type="project" value="TreeGrafter"/>
</dbReference>
<dbReference type="SUPFAM" id="SSF161098">
    <property type="entry name" value="MetI-like"/>
    <property type="match status" value="1"/>
</dbReference>
<feature type="transmembrane region" description="Helical" evidence="7">
    <location>
        <begin position="246"/>
        <end position="268"/>
    </location>
</feature>
<evidence type="ECO:0000256" key="2">
    <source>
        <dbReference type="ARBA" id="ARBA00022448"/>
    </source>
</evidence>
<dbReference type="EMBL" id="JAZIBG010000017">
    <property type="protein sequence ID" value="MEF7613240.1"/>
    <property type="molecule type" value="Genomic_DNA"/>
</dbReference>
<name>A0AAW9QF56_9BURK</name>
<keyword evidence="2 7" id="KW-0813">Transport</keyword>